<proteinExistence type="predicted"/>
<dbReference type="InterPro" id="IPR036388">
    <property type="entry name" value="WH-like_DNA-bd_sf"/>
</dbReference>
<evidence type="ECO:0000313" key="1">
    <source>
        <dbReference type="EMBL" id="KGM93631.1"/>
    </source>
</evidence>
<dbReference type="AlphaFoldDB" id="A0A0A0HZX6"/>
<dbReference type="SUPFAM" id="SSF46785">
    <property type="entry name" value="Winged helix' DNA-binding domain"/>
    <property type="match status" value="1"/>
</dbReference>
<accession>A0A0A0HZX6</accession>
<name>A0A0A0HZX6_CLOBO</name>
<evidence type="ECO:0000313" key="2">
    <source>
        <dbReference type="Proteomes" id="UP000030014"/>
    </source>
</evidence>
<sequence>MYKRQGIYIVELNNVKKSILIDAKFILSYKLNSSEVGFIYYIVFKYYTSNLNDWIIIKFDEVSEDLGVTKGTISKWLKKLEQKNILIHEDFRSTLWKFNNNIEIYEISSR</sequence>
<protein>
    <recommendedName>
        <fullName evidence="3">HTH crp-type domain-containing protein</fullName>
    </recommendedName>
</protein>
<comment type="caution">
    <text evidence="1">The sequence shown here is derived from an EMBL/GenBank/DDBJ whole genome shotgun (WGS) entry which is preliminary data.</text>
</comment>
<evidence type="ECO:0008006" key="3">
    <source>
        <dbReference type="Google" id="ProtNLM"/>
    </source>
</evidence>
<gene>
    <name evidence="1" type="ORF">Z955_14620</name>
</gene>
<dbReference type="EMBL" id="JDRY01000165">
    <property type="protein sequence ID" value="KGM93631.1"/>
    <property type="molecule type" value="Genomic_DNA"/>
</dbReference>
<dbReference type="Proteomes" id="UP000030014">
    <property type="component" value="Unassembled WGS sequence"/>
</dbReference>
<dbReference type="Gene3D" id="1.10.10.10">
    <property type="entry name" value="Winged helix-like DNA-binding domain superfamily/Winged helix DNA-binding domain"/>
    <property type="match status" value="1"/>
</dbReference>
<dbReference type="InterPro" id="IPR036390">
    <property type="entry name" value="WH_DNA-bd_sf"/>
</dbReference>
<reference evidence="1 2" key="1">
    <citation type="submission" date="2014-01" db="EMBL/GenBank/DDBJ databases">
        <title>Plasmidome dynamics in the species complex Clostridium novyi sensu lato converts strains of independent lineages into distinctly different pathogens.</title>
        <authorList>
            <person name="Skarin H."/>
            <person name="Segerman B."/>
        </authorList>
    </citation>
    <scope>NUCLEOTIDE SEQUENCE [LARGE SCALE GENOMIC DNA]</scope>
    <source>
        <strain evidence="1 2">DC5</strain>
    </source>
</reference>
<organism evidence="1 2">
    <name type="scientific">Clostridium botulinum C/D str. DC5</name>
    <dbReference type="NCBI Taxonomy" id="1443128"/>
    <lineage>
        <taxon>Bacteria</taxon>
        <taxon>Bacillati</taxon>
        <taxon>Bacillota</taxon>
        <taxon>Clostridia</taxon>
        <taxon>Eubacteriales</taxon>
        <taxon>Clostridiaceae</taxon>
        <taxon>Clostridium</taxon>
    </lineage>
</organism>